<dbReference type="Proteomes" id="UP001219518">
    <property type="component" value="Unassembled WGS sequence"/>
</dbReference>
<evidence type="ECO:0000313" key="1">
    <source>
        <dbReference type="EMBL" id="KAK3931375.1"/>
    </source>
</evidence>
<reference evidence="1" key="1">
    <citation type="submission" date="2021-07" db="EMBL/GenBank/DDBJ databases">
        <authorList>
            <person name="Catto M.A."/>
            <person name="Jacobson A."/>
            <person name="Kennedy G."/>
            <person name="Labadie P."/>
            <person name="Hunt B.G."/>
            <person name="Srinivasan R."/>
        </authorList>
    </citation>
    <scope>NUCLEOTIDE SEQUENCE</scope>
    <source>
        <strain evidence="1">PL_HMW_Pooled</strain>
        <tissue evidence="1">Head</tissue>
    </source>
</reference>
<comment type="caution">
    <text evidence="1">The sequence shown here is derived from an EMBL/GenBank/DDBJ whole genome shotgun (WGS) entry which is preliminary data.</text>
</comment>
<dbReference type="AlphaFoldDB" id="A0AAE1I1P0"/>
<sequence length="68" mass="7550">GLEAVRTRRLVEQGSPVVPSLEFLLPAQWGLVLHYELDTLQDVESAPRRASSDHLVLDELKGGLTTRL</sequence>
<keyword evidence="2" id="KW-1185">Reference proteome</keyword>
<gene>
    <name evidence="1" type="ORF">KUF71_006363</name>
</gene>
<proteinExistence type="predicted"/>
<organism evidence="1 2">
    <name type="scientific">Frankliniella fusca</name>
    <dbReference type="NCBI Taxonomy" id="407009"/>
    <lineage>
        <taxon>Eukaryota</taxon>
        <taxon>Metazoa</taxon>
        <taxon>Ecdysozoa</taxon>
        <taxon>Arthropoda</taxon>
        <taxon>Hexapoda</taxon>
        <taxon>Insecta</taxon>
        <taxon>Pterygota</taxon>
        <taxon>Neoptera</taxon>
        <taxon>Paraneoptera</taxon>
        <taxon>Thysanoptera</taxon>
        <taxon>Terebrantia</taxon>
        <taxon>Thripoidea</taxon>
        <taxon>Thripidae</taxon>
        <taxon>Frankliniella</taxon>
    </lineage>
</organism>
<feature type="non-terminal residue" evidence="1">
    <location>
        <position position="1"/>
    </location>
</feature>
<reference evidence="1" key="2">
    <citation type="journal article" date="2023" name="BMC Genomics">
        <title>Pest status, molecular evolution, and epigenetic factors derived from the genome assembly of Frankliniella fusca, a thysanopteran phytovirus vector.</title>
        <authorList>
            <person name="Catto M.A."/>
            <person name="Labadie P.E."/>
            <person name="Jacobson A.L."/>
            <person name="Kennedy G.G."/>
            <person name="Srinivasan R."/>
            <person name="Hunt B.G."/>
        </authorList>
    </citation>
    <scope>NUCLEOTIDE SEQUENCE</scope>
    <source>
        <strain evidence="1">PL_HMW_Pooled</strain>
    </source>
</reference>
<evidence type="ECO:0000313" key="2">
    <source>
        <dbReference type="Proteomes" id="UP001219518"/>
    </source>
</evidence>
<accession>A0AAE1I1P0</accession>
<name>A0AAE1I1P0_9NEOP</name>
<protein>
    <submittedName>
        <fullName evidence="1">NADH-quinone oxidoreductase subunit D</fullName>
    </submittedName>
</protein>
<dbReference type="EMBL" id="JAHWGI010001423">
    <property type="protein sequence ID" value="KAK3931375.1"/>
    <property type="molecule type" value="Genomic_DNA"/>
</dbReference>